<dbReference type="PANTHER" id="PTHR43133">
    <property type="entry name" value="RNA POLYMERASE ECF-TYPE SIGMA FACTO"/>
    <property type="match status" value="1"/>
</dbReference>
<dbReference type="InterPro" id="IPR039425">
    <property type="entry name" value="RNA_pol_sigma-70-like"/>
</dbReference>
<dbReference type="EMBL" id="VYXP01000002">
    <property type="protein sequence ID" value="KAA9133329.1"/>
    <property type="molecule type" value="Genomic_DNA"/>
</dbReference>
<dbReference type="Pfam" id="PF08281">
    <property type="entry name" value="Sigma70_r4_2"/>
    <property type="match status" value="1"/>
</dbReference>
<dbReference type="Gene3D" id="1.10.1740.10">
    <property type="match status" value="1"/>
</dbReference>
<evidence type="ECO:0000259" key="6">
    <source>
        <dbReference type="Pfam" id="PF04542"/>
    </source>
</evidence>
<dbReference type="InterPro" id="IPR014284">
    <property type="entry name" value="RNA_pol_sigma-70_dom"/>
</dbReference>
<keyword evidence="9" id="KW-1185">Reference proteome</keyword>
<keyword evidence="2" id="KW-0805">Transcription regulation</keyword>
<keyword evidence="3" id="KW-0731">Sigma factor</keyword>
<dbReference type="SUPFAM" id="SSF88946">
    <property type="entry name" value="Sigma2 domain of RNA polymerase sigma factors"/>
    <property type="match status" value="1"/>
</dbReference>
<dbReference type="PANTHER" id="PTHR43133:SF8">
    <property type="entry name" value="RNA POLYMERASE SIGMA FACTOR HI_1459-RELATED"/>
    <property type="match status" value="1"/>
</dbReference>
<dbReference type="InterPro" id="IPR036388">
    <property type="entry name" value="WH-like_DNA-bd_sf"/>
</dbReference>
<evidence type="ECO:0000256" key="5">
    <source>
        <dbReference type="ARBA" id="ARBA00023163"/>
    </source>
</evidence>
<dbReference type="AlphaFoldDB" id="A0A5N0TJ58"/>
<organism evidence="8 9">
    <name type="scientific">Marinihelvus fidelis</name>
    <dbReference type="NCBI Taxonomy" id="2613842"/>
    <lineage>
        <taxon>Bacteria</taxon>
        <taxon>Pseudomonadati</taxon>
        <taxon>Pseudomonadota</taxon>
        <taxon>Gammaproteobacteria</taxon>
        <taxon>Chromatiales</taxon>
        <taxon>Wenzhouxiangellaceae</taxon>
        <taxon>Marinihelvus</taxon>
    </lineage>
</organism>
<comment type="similarity">
    <text evidence="1">Belongs to the sigma-70 factor family. ECF subfamily.</text>
</comment>
<dbReference type="GO" id="GO:0006352">
    <property type="term" value="P:DNA-templated transcription initiation"/>
    <property type="evidence" value="ECO:0007669"/>
    <property type="project" value="InterPro"/>
</dbReference>
<feature type="domain" description="RNA polymerase sigma-70 region 2" evidence="6">
    <location>
        <begin position="24"/>
        <end position="91"/>
    </location>
</feature>
<gene>
    <name evidence="8" type="ORF">F3N42_02965</name>
</gene>
<sequence>MNRDGDEALIRDCRKGDRQALGSLVRRYERPVYNAAYRMLGNADEAADVAQTTFLKAFEHLDRYNPKYRFFSWIYRIAVNESIDRLNGRSRLRELDEPPASNDPGPDDIEGQRQLSRQLQSSLMGLTEDQRAVIMLRHFVEISYREIGEILQIPEKTVKSRLFTARQRLKDMLEVEGVHP</sequence>
<dbReference type="InterPro" id="IPR013249">
    <property type="entry name" value="RNA_pol_sigma70_r4_t2"/>
</dbReference>
<dbReference type="InterPro" id="IPR007627">
    <property type="entry name" value="RNA_pol_sigma70_r2"/>
</dbReference>
<protein>
    <submittedName>
        <fullName evidence="8">Sigma-70 family RNA polymerase sigma factor</fullName>
    </submittedName>
</protein>
<dbReference type="Pfam" id="PF04542">
    <property type="entry name" value="Sigma70_r2"/>
    <property type="match status" value="1"/>
</dbReference>
<dbReference type="GO" id="GO:0016987">
    <property type="term" value="F:sigma factor activity"/>
    <property type="evidence" value="ECO:0007669"/>
    <property type="project" value="UniProtKB-KW"/>
</dbReference>
<dbReference type="GO" id="GO:0003677">
    <property type="term" value="F:DNA binding"/>
    <property type="evidence" value="ECO:0007669"/>
    <property type="project" value="UniProtKB-KW"/>
</dbReference>
<keyword evidence="5" id="KW-0804">Transcription</keyword>
<evidence type="ECO:0000256" key="2">
    <source>
        <dbReference type="ARBA" id="ARBA00023015"/>
    </source>
</evidence>
<name>A0A5N0TJ58_9GAMM</name>
<evidence type="ECO:0000256" key="3">
    <source>
        <dbReference type="ARBA" id="ARBA00023082"/>
    </source>
</evidence>
<evidence type="ECO:0000313" key="9">
    <source>
        <dbReference type="Proteomes" id="UP000325372"/>
    </source>
</evidence>
<evidence type="ECO:0000313" key="8">
    <source>
        <dbReference type="EMBL" id="KAA9133329.1"/>
    </source>
</evidence>
<accession>A0A5N0TJ58</accession>
<comment type="caution">
    <text evidence="8">The sequence shown here is derived from an EMBL/GenBank/DDBJ whole genome shotgun (WGS) entry which is preliminary data.</text>
</comment>
<evidence type="ECO:0000259" key="7">
    <source>
        <dbReference type="Pfam" id="PF08281"/>
    </source>
</evidence>
<evidence type="ECO:0000256" key="4">
    <source>
        <dbReference type="ARBA" id="ARBA00023125"/>
    </source>
</evidence>
<dbReference type="InterPro" id="IPR013325">
    <property type="entry name" value="RNA_pol_sigma_r2"/>
</dbReference>
<feature type="domain" description="RNA polymerase sigma factor 70 region 4 type 2" evidence="7">
    <location>
        <begin position="117"/>
        <end position="169"/>
    </location>
</feature>
<dbReference type="CDD" id="cd06171">
    <property type="entry name" value="Sigma70_r4"/>
    <property type="match status" value="1"/>
</dbReference>
<dbReference type="SUPFAM" id="SSF88659">
    <property type="entry name" value="Sigma3 and sigma4 domains of RNA polymerase sigma factors"/>
    <property type="match status" value="1"/>
</dbReference>
<proteinExistence type="inferred from homology"/>
<dbReference type="Gene3D" id="1.10.10.10">
    <property type="entry name" value="Winged helix-like DNA-binding domain superfamily/Winged helix DNA-binding domain"/>
    <property type="match status" value="1"/>
</dbReference>
<keyword evidence="4" id="KW-0238">DNA-binding</keyword>
<dbReference type="NCBIfam" id="TIGR02937">
    <property type="entry name" value="sigma70-ECF"/>
    <property type="match status" value="1"/>
</dbReference>
<reference evidence="8 9" key="1">
    <citation type="submission" date="2019-09" db="EMBL/GenBank/DDBJ databases">
        <title>Wenzhouxiangella sp. Genome sequencing and assembly.</title>
        <authorList>
            <person name="Zhang R."/>
        </authorList>
    </citation>
    <scope>NUCLEOTIDE SEQUENCE [LARGE SCALE GENOMIC DNA]</scope>
    <source>
        <strain evidence="8 9">W260</strain>
    </source>
</reference>
<dbReference type="Proteomes" id="UP000325372">
    <property type="component" value="Unassembled WGS sequence"/>
</dbReference>
<dbReference type="InterPro" id="IPR013324">
    <property type="entry name" value="RNA_pol_sigma_r3/r4-like"/>
</dbReference>
<dbReference type="RefSeq" id="WP_150862888.1">
    <property type="nucleotide sequence ID" value="NZ_VYXP01000002.1"/>
</dbReference>
<evidence type="ECO:0000256" key="1">
    <source>
        <dbReference type="ARBA" id="ARBA00010641"/>
    </source>
</evidence>